<sequence length="308" mass="32888">MSPSPKRSVLITGCSQGGAGNALALEFTSRGLRVFATARSLKSLTNLTEKGIETFTLDVTVPESIAALKGEIAKRTAGKLDILYNNAGVMYEAPAIEADPARVRKMFDSNVFGLFEVVTAFAPLLVAAAPGASATPTIVNVSSIIAHVPIAFSSAYNASKAAVCSYSDTLRLELSPLGVRVMTLFMGEVSTALMSTDGINFGPESLYADVEHKVKERTTRHFKISMTPEAFAKQVIPKVLDNNSRSSIWKGTNAFIIWLLHAIGPQNAFDSIIKSGVGFDDKSLVKKIYERGQQLAKQSSEAEAGHGA</sequence>
<gene>
    <name evidence="1" type="ORF">LCI18_003875</name>
</gene>
<evidence type="ECO:0000313" key="1">
    <source>
        <dbReference type="EMBL" id="UPK92940.1"/>
    </source>
</evidence>
<name>A0ACD3YVF9_FUSSC</name>
<organism evidence="1 2">
    <name type="scientific">Fusarium solani subsp. cucurbitae</name>
    <name type="common">Neocosmosporum cucurbitae</name>
    <dbReference type="NCBI Taxonomy" id="2747967"/>
    <lineage>
        <taxon>Eukaryota</taxon>
        <taxon>Fungi</taxon>
        <taxon>Dikarya</taxon>
        <taxon>Ascomycota</taxon>
        <taxon>Pezizomycotina</taxon>
        <taxon>Sordariomycetes</taxon>
        <taxon>Hypocreomycetidae</taxon>
        <taxon>Hypocreales</taxon>
        <taxon>Nectriaceae</taxon>
        <taxon>Fusarium</taxon>
        <taxon>Fusarium solani species complex</taxon>
    </lineage>
</organism>
<keyword evidence="2" id="KW-1185">Reference proteome</keyword>
<accession>A0ACD3YVF9</accession>
<proteinExistence type="predicted"/>
<dbReference type="EMBL" id="CP090032">
    <property type="protein sequence ID" value="UPK92940.1"/>
    <property type="molecule type" value="Genomic_DNA"/>
</dbReference>
<reference evidence="1" key="1">
    <citation type="submission" date="2021-11" db="EMBL/GenBank/DDBJ databases">
        <title>Fusarium solani-melongenae Genome sequencing and assembly.</title>
        <authorList>
            <person name="Xie S."/>
            <person name="Huang L."/>
            <person name="Zhang X."/>
        </authorList>
    </citation>
    <scope>NUCLEOTIDE SEQUENCE</scope>
    <source>
        <strain evidence="1">CRI 24-3</strain>
    </source>
</reference>
<protein>
    <submittedName>
        <fullName evidence="1">Uncharacterized protein</fullName>
    </submittedName>
</protein>
<evidence type="ECO:0000313" key="2">
    <source>
        <dbReference type="Proteomes" id="UP000830768"/>
    </source>
</evidence>
<dbReference type="Proteomes" id="UP000830768">
    <property type="component" value="Chromosome 3"/>
</dbReference>